<sequence>MTTLILELASRFTTSTCSACPATWWCWSLPASATSPKDSDNSMKLKAGNDPQQTNQTDDRFFIVHMDQGDNSIYLKQLHSGNYLSASSSGASLVPSRSEATSFKQFDCNGN</sequence>
<evidence type="ECO:0000256" key="1">
    <source>
        <dbReference type="SAM" id="MobiDB-lite"/>
    </source>
</evidence>
<feature type="region of interest" description="Disordered" evidence="1">
    <location>
        <begin position="33"/>
        <end position="57"/>
    </location>
</feature>
<proteinExistence type="predicted"/>
<protein>
    <submittedName>
        <fullName evidence="2">Uncharacterized protein</fullName>
    </submittedName>
</protein>
<dbReference type="EMBL" id="JARAKH010000030">
    <property type="protein sequence ID" value="KAK8386814.1"/>
    <property type="molecule type" value="Genomic_DNA"/>
</dbReference>
<accession>A0AAW0THG9</accession>
<keyword evidence="3" id="KW-1185">Reference proteome</keyword>
<evidence type="ECO:0000313" key="3">
    <source>
        <dbReference type="Proteomes" id="UP001487740"/>
    </source>
</evidence>
<gene>
    <name evidence="2" type="ORF">O3P69_017920</name>
</gene>
<reference evidence="2 3" key="1">
    <citation type="submission" date="2023-03" db="EMBL/GenBank/DDBJ databases">
        <title>High-quality genome of Scylla paramamosain provides insights in environmental adaptation.</title>
        <authorList>
            <person name="Zhang L."/>
        </authorList>
    </citation>
    <scope>NUCLEOTIDE SEQUENCE [LARGE SCALE GENOMIC DNA]</scope>
    <source>
        <strain evidence="2">LZ_2023a</strain>
        <tissue evidence="2">Muscle</tissue>
    </source>
</reference>
<organism evidence="2 3">
    <name type="scientific">Scylla paramamosain</name>
    <name type="common">Mud crab</name>
    <dbReference type="NCBI Taxonomy" id="85552"/>
    <lineage>
        <taxon>Eukaryota</taxon>
        <taxon>Metazoa</taxon>
        <taxon>Ecdysozoa</taxon>
        <taxon>Arthropoda</taxon>
        <taxon>Crustacea</taxon>
        <taxon>Multicrustacea</taxon>
        <taxon>Malacostraca</taxon>
        <taxon>Eumalacostraca</taxon>
        <taxon>Eucarida</taxon>
        <taxon>Decapoda</taxon>
        <taxon>Pleocyemata</taxon>
        <taxon>Brachyura</taxon>
        <taxon>Eubrachyura</taxon>
        <taxon>Portunoidea</taxon>
        <taxon>Portunidae</taxon>
        <taxon>Portuninae</taxon>
        <taxon>Scylla</taxon>
    </lineage>
</organism>
<dbReference type="AlphaFoldDB" id="A0AAW0THG9"/>
<dbReference type="Proteomes" id="UP001487740">
    <property type="component" value="Unassembled WGS sequence"/>
</dbReference>
<comment type="caution">
    <text evidence="2">The sequence shown here is derived from an EMBL/GenBank/DDBJ whole genome shotgun (WGS) entry which is preliminary data.</text>
</comment>
<name>A0AAW0THG9_SCYPA</name>
<evidence type="ECO:0000313" key="2">
    <source>
        <dbReference type="EMBL" id="KAK8386814.1"/>
    </source>
</evidence>